<dbReference type="WBParaSite" id="ACRNAN_scaffold14821.g30123.t1">
    <property type="protein sequence ID" value="ACRNAN_scaffold14821.g30123.t1"/>
    <property type="gene ID" value="ACRNAN_scaffold14821.g30123"/>
</dbReference>
<sequence>MNLQEIFTMLQLTDEEFDDWLISMGLLHGSQFCDNCGNRIALDRRRWICHKDPRRQHSRPKKGVYVGTFFEET</sequence>
<proteinExistence type="predicted"/>
<protein>
    <submittedName>
        <fullName evidence="2">Uncharacterized protein</fullName>
    </submittedName>
</protein>
<evidence type="ECO:0000313" key="1">
    <source>
        <dbReference type="Proteomes" id="UP000887540"/>
    </source>
</evidence>
<keyword evidence="1" id="KW-1185">Reference proteome</keyword>
<accession>A0A914CUH8</accession>
<reference evidence="2" key="1">
    <citation type="submission" date="2022-11" db="UniProtKB">
        <authorList>
            <consortium name="WormBaseParasite"/>
        </authorList>
    </citation>
    <scope>IDENTIFICATION</scope>
</reference>
<name>A0A914CUH8_9BILA</name>
<organism evidence="1 2">
    <name type="scientific">Acrobeloides nanus</name>
    <dbReference type="NCBI Taxonomy" id="290746"/>
    <lineage>
        <taxon>Eukaryota</taxon>
        <taxon>Metazoa</taxon>
        <taxon>Ecdysozoa</taxon>
        <taxon>Nematoda</taxon>
        <taxon>Chromadorea</taxon>
        <taxon>Rhabditida</taxon>
        <taxon>Tylenchina</taxon>
        <taxon>Cephalobomorpha</taxon>
        <taxon>Cephaloboidea</taxon>
        <taxon>Cephalobidae</taxon>
        <taxon>Acrobeloides</taxon>
    </lineage>
</organism>
<evidence type="ECO:0000313" key="2">
    <source>
        <dbReference type="WBParaSite" id="ACRNAN_scaffold14821.g30123.t1"/>
    </source>
</evidence>
<dbReference type="Proteomes" id="UP000887540">
    <property type="component" value="Unplaced"/>
</dbReference>
<dbReference type="AlphaFoldDB" id="A0A914CUH8"/>